<feature type="compositionally biased region" description="Low complexity" evidence="1">
    <location>
        <begin position="366"/>
        <end position="377"/>
    </location>
</feature>
<feature type="compositionally biased region" description="Pro residues" evidence="1">
    <location>
        <begin position="281"/>
        <end position="292"/>
    </location>
</feature>
<feature type="compositionally biased region" description="Low complexity" evidence="1">
    <location>
        <begin position="308"/>
        <end position="321"/>
    </location>
</feature>
<dbReference type="InterPro" id="IPR055754">
    <property type="entry name" value="DUF7330"/>
</dbReference>
<keyword evidence="4" id="KW-1185">Reference proteome</keyword>
<dbReference type="Proteomes" id="UP000044841">
    <property type="component" value="Unassembled WGS sequence"/>
</dbReference>
<feature type="region of interest" description="Disordered" evidence="1">
    <location>
        <begin position="347"/>
        <end position="426"/>
    </location>
</feature>
<feature type="compositionally biased region" description="Low complexity" evidence="1">
    <location>
        <begin position="169"/>
        <end position="183"/>
    </location>
</feature>
<protein>
    <recommendedName>
        <fullName evidence="2">DUF7330 domain-containing protein</fullName>
    </recommendedName>
</protein>
<organism evidence="3 4">
    <name type="scientific">Rhizoctonia solani</name>
    <dbReference type="NCBI Taxonomy" id="456999"/>
    <lineage>
        <taxon>Eukaryota</taxon>
        <taxon>Fungi</taxon>
        <taxon>Dikarya</taxon>
        <taxon>Basidiomycota</taxon>
        <taxon>Agaricomycotina</taxon>
        <taxon>Agaricomycetes</taxon>
        <taxon>Cantharellales</taxon>
        <taxon>Ceratobasidiaceae</taxon>
        <taxon>Rhizoctonia</taxon>
    </lineage>
</organism>
<feature type="compositionally biased region" description="Pro residues" evidence="1">
    <location>
        <begin position="99"/>
        <end position="113"/>
    </location>
</feature>
<feature type="compositionally biased region" description="Low complexity" evidence="1">
    <location>
        <begin position="393"/>
        <end position="410"/>
    </location>
</feature>
<evidence type="ECO:0000259" key="2">
    <source>
        <dbReference type="Pfam" id="PF24016"/>
    </source>
</evidence>
<feature type="compositionally biased region" description="Pro residues" evidence="1">
    <location>
        <begin position="356"/>
        <end position="365"/>
    </location>
</feature>
<name>A0A0K6G2R4_9AGAM</name>
<proteinExistence type="predicted"/>
<feature type="domain" description="DUF7330" evidence="2">
    <location>
        <begin position="184"/>
        <end position="279"/>
    </location>
</feature>
<feature type="region of interest" description="Disordered" evidence="1">
    <location>
        <begin position="275"/>
        <end position="335"/>
    </location>
</feature>
<feature type="region of interest" description="Disordered" evidence="1">
    <location>
        <begin position="67"/>
        <end position="117"/>
    </location>
</feature>
<dbReference type="EMBL" id="CYGV01001313">
    <property type="protein sequence ID" value="CUA72800.1"/>
    <property type="molecule type" value="Genomic_DNA"/>
</dbReference>
<feature type="compositionally biased region" description="Pro residues" evidence="1">
    <location>
        <begin position="322"/>
        <end position="331"/>
    </location>
</feature>
<reference evidence="3 4" key="1">
    <citation type="submission" date="2015-07" db="EMBL/GenBank/DDBJ databases">
        <authorList>
            <person name="Noorani M."/>
        </authorList>
    </citation>
    <scope>NUCLEOTIDE SEQUENCE [LARGE SCALE GENOMIC DNA]</scope>
    <source>
        <strain evidence="3">BBA 69670</strain>
    </source>
</reference>
<evidence type="ECO:0000313" key="4">
    <source>
        <dbReference type="Proteomes" id="UP000044841"/>
    </source>
</evidence>
<evidence type="ECO:0000313" key="3">
    <source>
        <dbReference type="EMBL" id="CUA72800.1"/>
    </source>
</evidence>
<sequence>MPGFQWALIFRKRTGGPDLVNDRRGLVRAITSVLALNTLPNKRESAAKSAAPEASSKNMVIIDSEEFKSPHGPKPIVTQSLGPPAYTPLDPHNSLGIPLPAPRSPGARPPSPFSAPASNYLTIKRERADITGSWNINTALPAPPLHRSFSLGSDDGDTNSDEGTEISDPSSTQATSVASTSAPAAPPNLKLLTPRGKIDAVIRVWGGPRAWIETVSRDEDVAVTFPSALAGPRSPIKLLARSTSGNVQVHLPQSFMGTLRVPSNVALPPSLRSQSVVLSPSEPPIDRPPIPDESPVKGKFSLGLAGTGLASPPALPPRSISPVPPGGPSSPPASASLSARLENLVTPTPAVDPTDIPLPPSPPAVSSPSNPVEESLPQVDTPAQEMPPPLSPPASLRSTSTRGSTLTPTGQRKKQYHNRSASASAVLSHPNLPAATHESSESSTVYFIGDLLRSGYDTNAPEKWAGDEFVIDSEHGRVRVCMYGEKVDVTWTEDVTRSMKDAMDWNKWKNVGSDAGRGLREKMPLTMPKISVGGLGRRLKFGK</sequence>
<gene>
    <name evidence="3" type="ORF">RSOLAG22IIIB_10299</name>
</gene>
<dbReference type="AlphaFoldDB" id="A0A0K6G2R4"/>
<feature type="compositionally biased region" description="Acidic residues" evidence="1">
    <location>
        <begin position="154"/>
        <end position="165"/>
    </location>
</feature>
<feature type="region of interest" description="Disordered" evidence="1">
    <location>
        <begin position="144"/>
        <end position="189"/>
    </location>
</feature>
<accession>A0A0K6G2R4</accession>
<dbReference type="Pfam" id="PF24016">
    <property type="entry name" value="DUF7330"/>
    <property type="match status" value="1"/>
</dbReference>
<evidence type="ECO:0000256" key="1">
    <source>
        <dbReference type="SAM" id="MobiDB-lite"/>
    </source>
</evidence>